<dbReference type="EMBL" id="CACSIP010000023">
    <property type="protein sequence ID" value="CAA0124428.1"/>
    <property type="molecule type" value="Genomic_DNA"/>
</dbReference>
<name>A0A5S9QZ83_MYCVN</name>
<evidence type="ECO:0000313" key="1">
    <source>
        <dbReference type="EMBL" id="CAA0124428.1"/>
    </source>
</evidence>
<sequence length="54" mass="5649">MASALELFESCAAPVAGRTCYPGDTVPYVQGQVDPSTPTDLGPTDKIPDLVVVR</sequence>
<proteinExistence type="predicted"/>
<organism evidence="1 2">
    <name type="scientific">Mycolicibacterium vanbaalenii</name>
    <name type="common">Mycobacterium vanbaalenii</name>
    <dbReference type="NCBI Taxonomy" id="110539"/>
    <lineage>
        <taxon>Bacteria</taxon>
        <taxon>Bacillati</taxon>
        <taxon>Actinomycetota</taxon>
        <taxon>Actinomycetes</taxon>
        <taxon>Mycobacteriales</taxon>
        <taxon>Mycobacteriaceae</taxon>
        <taxon>Mycolicibacterium</taxon>
    </lineage>
</organism>
<reference evidence="1 2" key="1">
    <citation type="submission" date="2019-11" db="EMBL/GenBank/DDBJ databases">
        <authorList>
            <person name="Holert J."/>
        </authorList>
    </citation>
    <scope>NUCLEOTIDE SEQUENCE [LARGE SCALE GENOMIC DNA]</scope>
    <source>
        <strain evidence="1">BC8_1</strain>
    </source>
</reference>
<evidence type="ECO:0000313" key="2">
    <source>
        <dbReference type="Proteomes" id="UP000430146"/>
    </source>
</evidence>
<gene>
    <name evidence="1" type="ORF">AELLOGFF_00986</name>
</gene>
<dbReference type="AlphaFoldDB" id="A0A5S9QZ83"/>
<accession>A0A5S9QZ83</accession>
<keyword evidence="2" id="KW-1185">Reference proteome</keyword>
<dbReference type="OrthoDB" id="4509678at2"/>
<dbReference type="Proteomes" id="UP000430146">
    <property type="component" value="Unassembled WGS sequence"/>
</dbReference>
<protein>
    <submittedName>
        <fullName evidence="1">Uncharacterized protein</fullName>
    </submittedName>
</protein>
<dbReference type="RefSeq" id="WP_159231660.1">
    <property type="nucleotide sequence ID" value="NZ_CACSIP010000023.1"/>
</dbReference>